<gene>
    <name evidence="2" type="ORF">M378DRAFT_163356</name>
</gene>
<feature type="region of interest" description="Disordered" evidence="1">
    <location>
        <begin position="1"/>
        <end position="58"/>
    </location>
</feature>
<evidence type="ECO:0000256" key="1">
    <source>
        <dbReference type="SAM" id="MobiDB-lite"/>
    </source>
</evidence>
<dbReference type="EMBL" id="KN818250">
    <property type="protein sequence ID" value="KIL64329.1"/>
    <property type="molecule type" value="Genomic_DNA"/>
</dbReference>
<accession>A0A0C2TBZ8</accession>
<feature type="compositionally biased region" description="Low complexity" evidence="1">
    <location>
        <begin position="1"/>
        <end position="29"/>
    </location>
</feature>
<proteinExistence type="predicted"/>
<evidence type="ECO:0000313" key="3">
    <source>
        <dbReference type="Proteomes" id="UP000054549"/>
    </source>
</evidence>
<organism evidence="2 3">
    <name type="scientific">Amanita muscaria (strain Koide BX008)</name>
    <dbReference type="NCBI Taxonomy" id="946122"/>
    <lineage>
        <taxon>Eukaryota</taxon>
        <taxon>Fungi</taxon>
        <taxon>Dikarya</taxon>
        <taxon>Basidiomycota</taxon>
        <taxon>Agaricomycotina</taxon>
        <taxon>Agaricomycetes</taxon>
        <taxon>Agaricomycetidae</taxon>
        <taxon>Agaricales</taxon>
        <taxon>Pluteineae</taxon>
        <taxon>Amanitaceae</taxon>
        <taxon>Amanita</taxon>
    </lineage>
</organism>
<evidence type="ECO:0000313" key="2">
    <source>
        <dbReference type="EMBL" id="KIL64329.1"/>
    </source>
</evidence>
<feature type="compositionally biased region" description="Pro residues" evidence="1">
    <location>
        <begin position="30"/>
        <end position="43"/>
    </location>
</feature>
<sequence length="70" mass="6933">MSSLSSSSSSSTSFSSSSTSTQPTSTQPSPTQPSPTQPSPPGLPNGSSSSTSEANLGSSASLYRTCLVQC</sequence>
<dbReference type="Proteomes" id="UP000054549">
    <property type="component" value="Unassembled WGS sequence"/>
</dbReference>
<dbReference type="HOGENOM" id="CLU_2757259_0_0_1"/>
<dbReference type="InParanoid" id="A0A0C2TBZ8"/>
<dbReference type="AlphaFoldDB" id="A0A0C2TBZ8"/>
<name>A0A0C2TBZ8_AMAMK</name>
<keyword evidence="3" id="KW-1185">Reference proteome</keyword>
<reference evidence="2 3" key="1">
    <citation type="submission" date="2014-04" db="EMBL/GenBank/DDBJ databases">
        <title>Evolutionary Origins and Diversification of the Mycorrhizal Mutualists.</title>
        <authorList>
            <consortium name="DOE Joint Genome Institute"/>
            <consortium name="Mycorrhizal Genomics Consortium"/>
            <person name="Kohler A."/>
            <person name="Kuo A."/>
            <person name="Nagy L.G."/>
            <person name="Floudas D."/>
            <person name="Copeland A."/>
            <person name="Barry K.W."/>
            <person name="Cichocki N."/>
            <person name="Veneault-Fourrey C."/>
            <person name="LaButti K."/>
            <person name="Lindquist E.A."/>
            <person name="Lipzen A."/>
            <person name="Lundell T."/>
            <person name="Morin E."/>
            <person name="Murat C."/>
            <person name="Riley R."/>
            <person name="Ohm R."/>
            <person name="Sun H."/>
            <person name="Tunlid A."/>
            <person name="Henrissat B."/>
            <person name="Grigoriev I.V."/>
            <person name="Hibbett D.S."/>
            <person name="Martin F."/>
        </authorList>
    </citation>
    <scope>NUCLEOTIDE SEQUENCE [LARGE SCALE GENOMIC DNA]</scope>
    <source>
        <strain evidence="2 3">Koide BX008</strain>
    </source>
</reference>
<protein>
    <submittedName>
        <fullName evidence="2">Uncharacterized protein</fullName>
    </submittedName>
</protein>